<dbReference type="Proteomes" id="UP000199211">
    <property type="component" value="Unassembled WGS sequence"/>
</dbReference>
<sequence>MFEEEAHMNEKTTNTRTETPDFDAVVVGAGFGGLYAVHKLRDEQGLRVQAYDNASDVGGTWYWNRYPGALSDTESFCYRFSFDKEGLENARWKNRYLTQPEVLDYLNDVADRYDLRRSYQFHTKVTAAHFDESTQLWRVWTDKDQMVTAKYLVTGLGLLSATNKPPFDGMDTFKGEIIHTGAWPEGMDLSGQRVGVVGTGSTGVQVIIAMAETAEHLTVFQRSPQYVVPIGNWPESEEKIQEYKDNYDAIWDQVKSSAVAFGFEESTVPATSVSEEERERVFEEIWNKGGGFRFMFETFSDIATDQEANDAAANFIKRKIAQIVKDPETAKKLMPSDLYAKRPLCGNHYYEVYNRDNVSLEDVKADPISKFTENGILLESGKEIELDAIIFATGFDAVEGNYTRIDLQGRNDVTIQDKWKDGPLGYLGVMEADFPNFFMILGPNGPFTNLPPSIETQVEWISDAIAVTERNGHKTIEPKPEAQEAWVETCQSIADMTLFPKAQSWIFGANIPGKKNTVRFYMAGLGAYRQELQAVVDDNYSTLEFDN</sequence>
<evidence type="ECO:0000256" key="3">
    <source>
        <dbReference type="ARBA" id="ARBA00022857"/>
    </source>
</evidence>
<keyword evidence="6" id="KW-1185">Reference proteome</keyword>
<dbReference type="InterPro" id="IPR050775">
    <property type="entry name" value="FAD-binding_Monooxygenases"/>
</dbReference>
<gene>
    <name evidence="5" type="ORF">SAMN04487868_12258</name>
</gene>
<keyword evidence="3" id="KW-0521">NADP</keyword>
<dbReference type="PANTHER" id="PTHR43098:SF5">
    <property type="entry name" value="DUAL-FUNCTIONAL MONOOXYGENASE_METHYLTRANSFERASE PSOF"/>
    <property type="match status" value="1"/>
</dbReference>
<keyword evidence="1" id="KW-0285">Flavoprotein</keyword>
<evidence type="ECO:0000313" key="5">
    <source>
        <dbReference type="EMBL" id="SFM02757.1"/>
    </source>
</evidence>
<dbReference type="Gene3D" id="3.50.50.60">
    <property type="entry name" value="FAD/NAD(P)-binding domain"/>
    <property type="match status" value="2"/>
</dbReference>
<name>A0ABY1FSY8_9GAMM</name>
<comment type="caution">
    <text evidence="5">The sequence shown here is derived from an EMBL/GenBank/DDBJ whole genome shotgun (WGS) entry which is preliminary data.</text>
</comment>
<evidence type="ECO:0000256" key="2">
    <source>
        <dbReference type="ARBA" id="ARBA00022827"/>
    </source>
</evidence>
<keyword evidence="2" id="KW-0274">FAD</keyword>
<dbReference type="InterPro" id="IPR020946">
    <property type="entry name" value="Flavin_mOase-like"/>
</dbReference>
<dbReference type="PANTHER" id="PTHR43098">
    <property type="entry name" value="L-ORNITHINE N(5)-MONOOXYGENASE-RELATED"/>
    <property type="match status" value="1"/>
</dbReference>
<organism evidence="5 6">
    <name type="scientific">Marinobacter salarius</name>
    <dbReference type="NCBI Taxonomy" id="1420917"/>
    <lineage>
        <taxon>Bacteria</taxon>
        <taxon>Pseudomonadati</taxon>
        <taxon>Pseudomonadota</taxon>
        <taxon>Gammaproteobacteria</taxon>
        <taxon>Pseudomonadales</taxon>
        <taxon>Marinobacteraceae</taxon>
        <taxon>Marinobacter</taxon>
    </lineage>
</organism>
<dbReference type="Pfam" id="PF00743">
    <property type="entry name" value="FMO-like"/>
    <property type="match status" value="1"/>
</dbReference>
<protein>
    <submittedName>
        <fullName evidence="5">Predicted flavoprotein CzcO associated with the cation diffusion facilitator CzcD</fullName>
    </submittedName>
</protein>
<evidence type="ECO:0000313" key="6">
    <source>
        <dbReference type="Proteomes" id="UP000199211"/>
    </source>
</evidence>
<reference evidence="5 6" key="1">
    <citation type="submission" date="2016-10" db="EMBL/GenBank/DDBJ databases">
        <authorList>
            <person name="Varghese N."/>
            <person name="Submissions S."/>
        </authorList>
    </citation>
    <scope>NUCLEOTIDE SEQUENCE [LARGE SCALE GENOMIC DNA]</scope>
    <source>
        <strain evidence="5 6">DSM 26291</strain>
    </source>
</reference>
<evidence type="ECO:0000256" key="4">
    <source>
        <dbReference type="ARBA" id="ARBA00023002"/>
    </source>
</evidence>
<keyword evidence="4" id="KW-0560">Oxidoreductase</keyword>
<proteinExistence type="predicted"/>
<evidence type="ECO:0000256" key="1">
    <source>
        <dbReference type="ARBA" id="ARBA00022630"/>
    </source>
</evidence>
<dbReference type="SUPFAM" id="SSF51905">
    <property type="entry name" value="FAD/NAD(P)-binding domain"/>
    <property type="match status" value="2"/>
</dbReference>
<dbReference type="InterPro" id="IPR036188">
    <property type="entry name" value="FAD/NAD-bd_sf"/>
</dbReference>
<dbReference type="EMBL" id="FOTV01000022">
    <property type="protein sequence ID" value="SFM02757.1"/>
    <property type="molecule type" value="Genomic_DNA"/>
</dbReference>
<accession>A0ABY1FSY8</accession>